<dbReference type="InterPro" id="IPR029069">
    <property type="entry name" value="HotDog_dom_sf"/>
</dbReference>
<protein>
    <submittedName>
        <fullName evidence="3">Proofreading thioesterase EntH</fullName>
        <ecNumber evidence="3">3.1.2.-</ecNumber>
    </submittedName>
</protein>
<evidence type="ECO:0000259" key="2">
    <source>
        <dbReference type="Pfam" id="PF03061"/>
    </source>
</evidence>
<dbReference type="EC" id="3.1.2.-" evidence="3"/>
<dbReference type="EMBL" id="BLTE01000020">
    <property type="protein sequence ID" value="GFK95669.1"/>
    <property type="molecule type" value="Genomic_DNA"/>
</dbReference>
<feature type="domain" description="Thioesterase" evidence="2">
    <location>
        <begin position="49"/>
        <end position="125"/>
    </location>
</feature>
<dbReference type="Gene3D" id="3.10.129.10">
    <property type="entry name" value="Hotdog Thioesterase"/>
    <property type="match status" value="1"/>
</dbReference>
<dbReference type="SUPFAM" id="SSF54637">
    <property type="entry name" value="Thioesterase/thiol ester dehydrase-isomerase"/>
    <property type="match status" value="1"/>
</dbReference>
<dbReference type="NCBIfam" id="TIGR00369">
    <property type="entry name" value="unchar_dom_1"/>
    <property type="match status" value="1"/>
</dbReference>
<evidence type="ECO:0000313" key="3">
    <source>
        <dbReference type="EMBL" id="GFK95669.1"/>
    </source>
</evidence>
<proteinExistence type="predicted"/>
<sequence>MPRSYLDDVRRPGQTVNPLFAFLGVKPVALERERAVLELPFRPEFVQGGGVMAGGLLAALADEAMAHVVLANLEPGRRTATVEMSVRYFRPVLEGALTATAELVHAGRRIVSVEAQVRDAAGRLAAKASGSFFILEPKAP</sequence>
<dbReference type="GO" id="GO:0016289">
    <property type="term" value="F:acyl-CoA hydrolase activity"/>
    <property type="evidence" value="ECO:0007669"/>
    <property type="project" value="UniProtKB-ARBA"/>
</dbReference>
<accession>A0A6V8M077</accession>
<dbReference type="InterPro" id="IPR006683">
    <property type="entry name" value="Thioestr_dom"/>
</dbReference>
<reference evidence="3 4" key="2">
    <citation type="submission" date="2020-05" db="EMBL/GenBank/DDBJ databases">
        <title>Draft genome sequence of Desulfovibrio sp. strainFSS-1.</title>
        <authorList>
            <person name="Shimoshige H."/>
            <person name="Kobayashi H."/>
            <person name="Maekawa T."/>
        </authorList>
    </citation>
    <scope>NUCLEOTIDE SEQUENCE [LARGE SCALE GENOMIC DNA]</scope>
    <source>
        <strain evidence="3 4">SIID29052-01</strain>
    </source>
</reference>
<dbReference type="InterPro" id="IPR003736">
    <property type="entry name" value="PAAI_dom"/>
</dbReference>
<reference evidence="3 4" key="1">
    <citation type="submission" date="2020-04" db="EMBL/GenBank/DDBJ databases">
        <authorList>
            <consortium name="Desulfovibrio sp. FSS-1 genome sequencing consortium"/>
            <person name="Shimoshige H."/>
            <person name="Kobayashi H."/>
            <person name="Maekawa T."/>
        </authorList>
    </citation>
    <scope>NUCLEOTIDE SEQUENCE [LARGE SCALE GENOMIC DNA]</scope>
    <source>
        <strain evidence="3 4">SIID29052-01</strain>
    </source>
</reference>
<dbReference type="Pfam" id="PF03061">
    <property type="entry name" value="4HBT"/>
    <property type="match status" value="1"/>
</dbReference>
<evidence type="ECO:0000256" key="1">
    <source>
        <dbReference type="ARBA" id="ARBA00022801"/>
    </source>
</evidence>
<dbReference type="CDD" id="cd03443">
    <property type="entry name" value="PaaI_thioesterase"/>
    <property type="match status" value="1"/>
</dbReference>
<keyword evidence="1 3" id="KW-0378">Hydrolase</keyword>
<comment type="caution">
    <text evidence="3">The sequence shown here is derived from an EMBL/GenBank/DDBJ whole genome shotgun (WGS) entry which is preliminary data.</text>
</comment>
<dbReference type="Proteomes" id="UP000494245">
    <property type="component" value="Unassembled WGS sequence"/>
</dbReference>
<dbReference type="AlphaFoldDB" id="A0A6V8M077"/>
<organism evidence="3 4">
    <name type="scientific">Fundidesulfovibrio magnetotacticus</name>
    <dbReference type="NCBI Taxonomy" id="2730080"/>
    <lineage>
        <taxon>Bacteria</taxon>
        <taxon>Pseudomonadati</taxon>
        <taxon>Thermodesulfobacteriota</taxon>
        <taxon>Desulfovibrionia</taxon>
        <taxon>Desulfovibrionales</taxon>
        <taxon>Desulfovibrionaceae</taxon>
        <taxon>Fundidesulfovibrio</taxon>
    </lineage>
</organism>
<dbReference type="PANTHER" id="PTHR43240">
    <property type="entry name" value="1,4-DIHYDROXY-2-NAPHTHOYL-COA THIOESTERASE 1"/>
    <property type="match status" value="1"/>
</dbReference>
<keyword evidence="4" id="KW-1185">Reference proteome</keyword>
<dbReference type="RefSeq" id="WP_173086811.1">
    <property type="nucleotide sequence ID" value="NZ_BLTE01000020.1"/>
</dbReference>
<name>A0A6V8M077_9BACT</name>
<evidence type="ECO:0000313" key="4">
    <source>
        <dbReference type="Proteomes" id="UP000494245"/>
    </source>
</evidence>
<gene>
    <name evidence="3" type="primary">entH</name>
    <name evidence="3" type="ORF">NNJEOMEG_03537</name>
</gene>